<accession>A0ABX7JVK5</accession>
<evidence type="ECO:0000256" key="1">
    <source>
        <dbReference type="SAM" id="SignalP"/>
    </source>
</evidence>
<organism evidence="2 3">
    <name type="scientific">Pseudomonas hygromyciniae</name>
    <dbReference type="NCBI Taxonomy" id="2812000"/>
    <lineage>
        <taxon>Bacteria</taxon>
        <taxon>Pseudomonadati</taxon>
        <taxon>Pseudomonadota</taxon>
        <taxon>Gammaproteobacteria</taxon>
        <taxon>Pseudomonadales</taxon>
        <taxon>Pseudomonadaceae</taxon>
        <taxon>Pseudomonas</taxon>
    </lineage>
</organism>
<evidence type="ECO:0000313" key="2">
    <source>
        <dbReference type="EMBL" id="QSB38798.1"/>
    </source>
</evidence>
<proteinExistence type="predicted"/>
<evidence type="ECO:0000313" key="3">
    <source>
        <dbReference type="Proteomes" id="UP000663249"/>
    </source>
</evidence>
<gene>
    <name evidence="2" type="ORF">JTY93_21520</name>
</gene>
<sequence>MNTRAHFVAVLLSVAVTIEANAMSHVDLTVTGRLTPDACQIELSDQGTIEHGEIPTYRLNAHQPTALPSQMLDLTVICARPMLFALVGIDNRQDSSPSADTFGLGVNIHAPDQALGAVTLTYRATLGDLQPMQVLASSDNGETWTPQANAHPHAYMGFAPAGARQPEFISQLFTQLWVDTAINAARYLTLDQEVPLDGSIVLDLRYL</sequence>
<dbReference type="Proteomes" id="UP000663249">
    <property type="component" value="Chromosome"/>
</dbReference>
<dbReference type="EMBL" id="CP070506">
    <property type="protein sequence ID" value="QSB38798.1"/>
    <property type="molecule type" value="Genomic_DNA"/>
</dbReference>
<keyword evidence="1" id="KW-0732">Signal</keyword>
<dbReference type="Pfam" id="PF06551">
    <property type="entry name" value="DUF1120"/>
    <property type="match status" value="1"/>
</dbReference>
<keyword evidence="3" id="KW-1185">Reference proteome</keyword>
<protein>
    <submittedName>
        <fullName evidence="2">DUF1120 domain-containing protein</fullName>
    </submittedName>
</protein>
<reference evidence="2 3" key="1">
    <citation type="submission" date="2021-02" db="EMBL/GenBank/DDBJ databases">
        <title>Genomic and phenotypic characterization of Pseudomonas hygromyciniae, a novel bacterial species discovered from a commercially purchased antibiotic vial.</title>
        <authorList>
            <person name="Turner T.L."/>
            <person name="Mitra S.D."/>
            <person name="Kochan T.J."/>
            <person name="Pincus N.B."/>
            <person name="Lebrun-Corbin M."/>
            <person name="Cheung B."/>
            <person name="Gatesy S.W."/>
            <person name="Afzal T."/>
            <person name="Ozer E.A."/>
            <person name="Hauser A.R."/>
        </authorList>
    </citation>
    <scope>NUCLEOTIDE SEQUENCE [LARGE SCALE GENOMIC DNA]</scope>
    <source>
        <strain evidence="2 3">SDM007</strain>
    </source>
</reference>
<name>A0ABX7JVK5_9PSED</name>
<feature type="chain" id="PRO_5046719709" evidence="1">
    <location>
        <begin position="23"/>
        <end position="207"/>
    </location>
</feature>
<dbReference type="RefSeq" id="WP_205476732.1">
    <property type="nucleotide sequence ID" value="NZ_CP070506.1"/>
</dbReference>
<dbReference type="InterPro" id="IPR010546">
    <property type="entry name" value="DUF1120"/>
</dbReference>
<feature type="signal peptide" evidence="1">
    <location>
        <begin position="1"/>
        <end position="22"/>
    </location>
</feature>